<accession>A0ABV3GT63</accession>
<sequence length="52" mass="5771">MFAFAEGLNCARLPAWDEALDELDQDDEVEPLHVVRFGAQVDVQGVTSPVNR</sequence>
<evidence type="ECO:0000313" key="2">
    <source>
        <dbReference type="Proteomes" id="UP001551675"/>
    </source>
</evidence>
<name>A0ABV3GT63_MICGL</name>
<reference evidence="1 2" key="1">
    <citation type="submission" date="2024-06" db="EMBL/GenBank/DDBJ databases">
        <title>The Natural Products Discovery Center: Release of the First 8490 Sequenced Strains for Exploring Actinobacteria Biosynthetic Diversity.</title>
        <authorList>
            <person name="Kalkreuter E."/>
            <person name="Kautsar S.A."/>
            <person name="Yang D."/>
            <person name="Bader C.D."/>
            <person name="Teijaro C.N."/>
            <person name="Fluegel L."/>
            <person name="Davis C.M."/>
            <person name="Simpson J.R."/>
            <person name="Lauterbach L."/>
            <person name="Steele A.D."/>
            <person name="Gui C."/>
            <person name="Meng S."/>
            <person name="Li G."/>
            <person name="Viehrig K."/>
            <person name="Ye F."/>
            <person name="Su P."/>
            <person name="Kiefer A.F."/>
            <person name="Nichols A."/>
            <person name="Cepeda A.J."/>
            <person name="Yan W."/>
            <person name="Fan B."/>
            <person name="Jiang Y."/>
            <person name="Adhikari A."/>
            <person name="Zheng C.-J."/>
            <person name="Schuster L."/>
            <person name="Cowan T.M."/>
            <person name="Smanski M.J."/>
            <person name="Chevrette M.G."/>
            <person name="De Carvalho L.P.S."/>
            <person name="Shen B."/>
        </authorList>
    </citation>
    <scope>NUCLEOTIDE SEQUENCE [LARGE SCALE GENOMIC DNA]</scope>
    <source>
        <strain evidence="1 2">NPDC050100</strain>
    </source>
</reference>
<dbReference type="RefSeq" id="WP_358141825.1">
    <property type="nucleotide sequence ID" value="NZ_JBFALK010000035.1"/>
</dbReference>
<keyword evidence="2" id="KW-1185">Reference proteome</keyword>
<dbReference type="EMBL" id="JBFALK010000035">
    <property type="protein sequence ID" value="MEV0974804.1"/>
    <property type="molecule type" value="Genomic_DNA"/>
</dbReference>
<dbReference type="Proteomes" id="UP001551675">
    <property type="component" value="Unassembled WGS sequence"/>
</dbReference>
<organism evidence="1 2">
    <name type="scientific">Microtetraspora glauca</name>
    <dbReference type="NCBI Taxonomy" id="1996"/>
    <lineage>
        <taxon>Bacteria</taxon>
        <taxon>Bacillati</taxon>
        <taxon>Actinomycetota</taxon>
        <taxon>Actinomycetes</taxon>
        <taxon>Streptosporangiales</taxon>
        <taxon>Streptosporangiaceae</taxon>
        <taxon>Microtetraspora</taxon>
    </lineage>
</organism>
<protein>
    <submittedName>
        <fullName evidence="1">Uncharacterized protein</fullName>
    </submittedName>
</protein>
<comment type="caution">
    <text evidence="1">The sequence shown here is derived from an EMBL/GenBank/DDBJ whole genome shotgun (WGS) entry which is preliminary data.</text>
</comment>
<evidence type="ECO:0000313" key="1">
    <source>
        <dbReference type="EMBL" id="MEV0974804.1"/>
    </source>
</evidence>
<proteinExistence type="predicted"/>
<gene>
    <name evidence="1" type="ORF">AB0I59_39965</name>
</gene>